<evidence type="ECO:0000256" key="3">
    <source>
        <dbReference type="ARBA" id="ARBA00023082"/>
    </source>
</evidence>
<keyword evidence="5" id="KW-0804">Transcription</keyword>
<keyword evidence="4" id="KW-0238">DNA-binding</keyword>
<dbReference type="SUPFAM" id="SSF88659">
    <property type="entry name" value="Sigma3 and sigma4 domains of RNA polymerase sigma factors"/>
    <property type="match status" value="1"/>
</dbReference>
<dbReference type="InterPro" id="IPR013324">
    <property type="entry name" value="RNA_pol_sigma_r3/r4-like"/>
</dbReference>
<name>A0A923H863_9FLAO</name>
<dbReference type="Gene3D" id="1.10.10.10">
    <property type="entry name" value="Winged helix-like DNA-binding domain superfamily/Winged helix DNA-binding domain"/>
    <property type="match status" value="1"/>
</dbReference>
<evidence type="ECO:0000259" key="7">
    <source>
        <dbReference type="Pfam" id="PF08281"/>
    </source>
</evidence>
<keyword evidence="3" id="KW-0731">Sigma factor</keyword>
<comment type="caution">
    <text evidence="8">The sequence shown here is derived from an EMBL/GenBank/DDBJ whole genome shotgun (WGS) entry which is preliminary data.</text>
</comment>
<organism evidence="8 9">
    <name type="scientific">Hyunsoonleella aquatilis</name>
    <dbReference type="NCBI Taxonomy" id="2762758"/>
    <lineage>
        <taxon>Bacteria</taxon>
        <taxon>Pseudomonadati</taxon>
        <taxon>Bacteroidota</taxon>
        <taxon>Flavobacteriia</taxon>
        <taxon>Flavobacteriales</taxon>
        <taxon>Flavobacteriaceae</taxon>
    </lineage>
</organism>
<evidence type="ECO:0000256" key="5">
    <source>
        <dbReference type="ARBA" id="ARBA00023163"/>
    </source>
</evidence>
<feature type="domain" description="RNA polymerase sigma-70 region 2" evidence="6">
    <location>
        <begin position="27"/>
        <end position="94"/>
    </location>
</feature>
<dbReference type="Gene3D" id="1.10.1740.10">
    <property type="match status" value="1"/>
</dbReference>
<dbReference type="RefSeq" id="WP_186561991.1">
    <property type="nucleotide sequence ID" value="NZ_JACNMF010000003.1"/>
</dbReference>
<dbReference type="Pfam" id="PF04542">
    <property type="entry name" value="Sigma70_r2"/>
    <property type="match status" value="1"/>
</dbReference>
<evidence type="ECO:0000259" key="6">
    <source>
        <dbReference type="Pfam" id="PF04542"/>
    </source>
</evidence>
<feature type="domain" description="RNA polymerase sigma factor 70 region 4 type 2" evidence="7">
    <location>
        <begin position="125"/>
        <end position="176"/>
    </location>
</feature>
<dbReference type="SUPFAM" id="SSF88946">
    <property type="entry name" value="Sigma2 domain of RNA polymerase sigma factors"/>
    <property type="match status" value="1"/>
</dbReference>
<dbReference type="GO" id="GO:0003677">
    <property type="term" value="F:DNA binding"/>
    <property type="evidence" value="ECO:0007669"/>
    <property type="project" value="UniProtKB-KW"/>
</dbReference>
<evidence type="ECO:0000256" key="1">
    <source>
        <dbReference type="ARBA" id="ARBA00010641"/>
    </source>
</evidence>
<dbReference type="InterPro" id="IPR014284">
    <property type="entry name" value="RNA_pol_sigma-70_dom"/>
</dbReference>
<dbReference type="CDD" id="cd06171">
    <property type="entry name" value="Sigma70_r4"/>
    <property type="match status" value="1"/>
</dbReference>
<dbReference type="GO" id="GO:0016987">
    <property type="term" value="F:sigma factor activity"/>
    <property type="evidence" value="ECO:0007669"/>
    <property type="project" value="UniProtKB-KW"/>
</dbReference>
<gene>
    <name evidence="8" type="ORF">H7U19_10205</name>
</gene>
<accession>A0A923H863</accession>
<sequence>MAKYQNDIDRELILKFQSGDKTALNTLVKRWHKTFCEKAYWLVKDADVAKDIAQESWTVIINKINTLEKPESFGSWGLRIVCNKSMDWLNKKKRSQKHIEQMEHEEEILSSPDEGADIKERLKVKLLEAINLLPTHQQIVIKLFYAEDYSLKEISKTLNISVGTTKSRLFHARETLKQLLKQYRYEN</sequence>
<evidence type="ECO:0000256" key="4">
    <source>
        <dbReference type="ARBA" id="ARBA00023125"/>
    </source>
</evidence>
<evidence type="ECO:0000313" key="8">
    <source>
        <dbReference type="EMBL" id="MBC3758776.1"/>
    </source>
</evidence>
<dbReference type="AlphaFoldDB" id="A0A923H863"/>
<evidence type="ECO:0000313" key="9">
    <source>
        <dbReference type="Proteomes" id="UP000656244"/>
    </source>
</evidence>
<comment type="similarity">
    <text evidence="1">Belongs to the sigma-70 factor family. ECF subfamily.</text>
</comment>
<proteinExistence type="inferred from homology"/>
<dbReference type="InterPro" id="IPR013249">
    <property type="entry name" value="RNA_pol_sigma70_r4_t2"/>
</dbReference>
<dbReference type="EMBL" id="JACNMF010000003">
    <property type="protein sequence ID" value="MBC3758776.1"/>
    <property type="molecule type" value="Genomic_DNA"/>
</dbReference>
<protein>
    <submittedName>
        <fullName evidence="8">Sigma-70 family RNA polymerase sigma factor</fullName>
    </submittedName>
</protein>
<evidence type="ECO:0000256" key="2">
    <source>
        <dbReference type="ARBA" id="ARBA00023015"/>
    </source>
</evidence>
<dbReference type="InterPro" id="IPR007627">
    <property type="entry name" value="RNA_pol_sigma70_r2"/>
</dbReference>
<dbReference type="Proteomes" id="UP000656244">
    <property type="component" value="Unassembled WGS sequence"/>
</dbReference>
<reference evidence="8" key="1">
    <citation type="submission" date="2020-08" db="EMBL/GenBank/DDBJ databases">
        <title>Hyunsoonleella sp. strain SJ7 genome sequencing and assembly.</title>
        <authorList>
            <person name="Kim I."/>
        </authorList>
    </citation>
    <scope>NUCLEOTIDE SEQUENCE</scope>
    <source>
        <strain evidence="8">SJ7</strain>
    </source>
</reference>
<dbReference type="PANTHER" id="PTHR43133">
    <property type="entry name" value="RNA POLYMERASE ECF-TYPE SIGMA FACTO"/>
    <property type="match status" value="1"/>
</dbReference>
<dbReference type="InterPro" id="IPR036388">
    <property type="entry name" value="WH-like_DNA-bd_sf"/>
</dbReference>
<dbReference type="Pfam" id="PF08281">
    <property type="entry name" value="Sigma70_r4_2"/>
    <property type="match status" value="1"/>
</dbReference>
<dbReference type="GO" id="GO:0006352">
    <property type="term" value="P:DNA-templated transcription initiation"/>
    <property type="evidence" value="ECO:0007669"/>
    <property type="project" value="InterPro"/>
</dbReference>
<dbReference type="PANTHER" id="PTHR43133:SF8">
    <property type="entry name" value="RNA POLYMERASE SIGMA FACTOR HI_1459-RELATED"/>
    <property type="match status" value="1"/>
</dbReference>
<keyword evidence="9" id="KW-1185">Reference proteome</keyword>
<dbReference type="NCBIfam" id="TIGR02937">
    <property type="entry name" value="sigma70-ECF"/>
    <property type="match status" value="1"/>
</dbReference>
<dbReference type="InterPro" id="IPR013325">
    <property type="entry name" value="RNA_pol_sigma_r2"/>
</dbReference>
<keyword evidence="2" id="KW-0805">Transcription regulation</keyword>
<dbReference type="InterPro" id="IPR039425">
    <property type="entry name" value="RNA_pol_sigma-70-like"/>
</dbReference>